<feature type="domain" description="S1 motif" evidence="7">
    <location>
        <begin position="627"/>
        <end position="704"/>
    </location>
</feature>
<feature type="domain" description="S1 motif" evidence="7">
    <location>
        <begin position="540"/>
        <end position="608"/>
    </location>
</feature>
<evidence type="ECO:0000256" key="6">
    <source>
        <dbReference type="SAM" id="MobiDB-lite"/>
    </source>
</evidence>
<feature type="compositionally biased region" description="Basic and acidic residues" evidence="6">
    <location>
        <begin position="7"/>
        <end position="31"/>
    </location>
</feature>
<dbReference type="PROSITE" id="PS50126">
    <property type="entry name" value="S1"/>
    <property type="match status" value="4"/>
</dbReference>
<feature type="region of interest" description="Disordered" evidence="6">
    <location>
        <begin position="1"/>
        <end position="31"/>
    </location>
</feature>
<keyword evidence="5" id="KW-0175">Coiled coil</keyword>
<dbReference type="Pfam" id="PF05843">
    <property type="entry name" value="Suf"/>
    <property type="match status" value="1"/>
</dbReference>
<dbReference type="InterPro" id="IPR003107">
    <property type="entry name" value="HAT"/>
</dbReference>
<dbReference type="FunFam" id="1.25.40.10:FF:000963">
    <property type="entry name" value="Programmed cell death protein pre-rrna processing protein rrp5"/>
    <property type="match status" value="1"/>
</dbReference>
<dbReference type="Pfam" id="PF00575">
    <property type="entry name" value="S1"/>
    <property type="match status" value="1"/>
</dbReference>
<dbReference type="FunFam" id="2.40.50.140:FF:000103">
    <property type="entry name" value="protein RRP5 homolog"/>
    <property type="match status" value="1"/>
</dbReference>
<name>A0A0N8AR67_9CRUS</name>
<dbReference type="SUPFAM" id="SSF50249">
    <property type="entry name" value="Nucleic acid-binding proteins"/>
    <property type="match status" value="5"/>
</dbReference>
<evidence type="ECO:0000256" key="2">
    <source>
        <dbReference type="ARBA" id="ARBA00022552"/>
    </source>
</evidence>
<feature type="domain" description="S1 motif" evidence="7">
    <location>
        <begin position="450"/>
        <end position="520"/>
    </location>
</feature>
<dbReference type="Gene3D" id="2.40.50.140">
    <property type="entry name" value="Nucleic acid-binding proteins"/>
    <property type="match status" value="3"/>
</dbReference>
<evidence type="ECO:0000256" key="4">
    <source>
        <dbReference type="ARBA" id="ARBA00023242"/>
    </source>
</evidence>
<dbReference type="InterPro" id="IPR045209">
    <property type="entry name" value="Rrp5"/>
</dbReference>
<feature type="region of interest" description="Disordered" evidence="6">
    <location>
        <begin position="1210"/>
        <end position="1230"/>
    </location>
</feature>
<evidence type="ECO:0000256" key="1">
    <source>
        <dbReference type="ARBA" id="ARBA00004604"/>
    </source>
</evidence>
<dbReference type="EMBL" id="GDIQ01078478">
    <property type="protein sequence ID" value="JAN16259.1"/>
    <property type="molecule type" value="Transcribed_RNA"/>
</dbReference>
<dbReference type="OrthoDB" id="412781at2759"/>
<sequence>MAIVEGDFPRGAKAKDEKREHHGHEKKRKIENLFKGAPSKKVNKRRLNLKKKQSRIKKERQELQSLTTKEKKVIEKEKTMLESIEPLTFKMLAEGMQLLSRVQEVREMDVLLSLPGRIQAVVPITNISTPYTNLLNMLAQGEDVEAKGLKEILVEGELFPCSIKEVTNDGSFKVTASLNPADVNSEIPSTALCKGMKITAAVQSVEDHGYVMDLGISNARSFLPKVPDQDYAVGQIISTCVTGCQIDGHVATLTLSTVDSIKFKQNVELNLSTLIPATKLNVTVNKVLPQGLVVTLGNLVGYVHKDHLVNTNDNVSSYEKSSNYTAVILYTLPLINAVYLSLKSSLVKPIKEKSEKEIIAPGQFFDAMIIESTAVGLFIQLNKTAKGFVPLRHLSDNQDIFEDTRALFPIKSRKRCRVLNHASLDDIYICTMKKSLLNQKALRYEDFTVGEVLEAKIDSVSPAGVSVDLGINLKGFIPKLHWADDPRLKKPELRFRVGNAITCRVLKVMIDRKNIHLTCKKSLLDETVVAYTHPSQLNKNLGLKGTVVMIENNGVLVSFFGDLTGYMPRNRLLKKGISDISRYFYVGQVIDCVVEDIHENGKVTLTLAKSDSEEAVKRTAQPVSNLGTIVTCKVERIFDATEGGSSGLEVSIPSLKSTGFIPVGHLSDFAKFAPHLLHCYRPGQIIDEAVIWVSSKLQTVLTLKPIIVNFIKENRFPESIDEIGMVSVFPCVAARKSPFGIFASLLCPPNKFEVLFPCSQIPPELHSLSEKDVQHLTMEGQVIKVDKEEKKISLSALNTSVLQSDARVLEAFLRERERIRDHLMESSDDGLKNLANMKVGDVVMGKLLTDFNPSADLEFELPNGLKAIVPAYHHAKKASKANDLIVGSVLYCDLILRVVYVTTKDDVIKRITGISKLEPRGNKQKGKILLNTDYFSLVSLVDGKNKDIAFTSNMRSINETTAPLPAPFKVGVDVDVAIDSDTELGKIATYHKTPQSWEAVNRSRNKRASSSDNGPKKKKAKKENVAKTNGKESKENIDPPTEVKTKKTQNKQKQLSELNGTKETEKSSLLETDKSAAKKKTKGKKNLTEQKETTSETCTNGELKDAPSSANKTEAKKKTAEKKKKAQDVPAKKGTPVPKGKRSTSENKDETKTCPEDQKDLSPSKKRRTEAIAESTTKQPRKFDPLSLPRLSIASAFKWDDDMTTLPLSTTSQVADSSDSEDEDAEKEKAVVKDRRERAREKLEEAKKEEAKLSQIEEELNNPERAPVTTDDFDRMVLSSPNSSILWVQYMAFHLENAEIEKARTVAQRALKIMSFREEQEKFNVWIAWLNLEHMYGTTEGYESTFQEAIRYNEPFKVYRQMALNFEQSGKFDEAEALYTTMLKKYKQDKSVWMNACLFYVRNSKLDTARGVFQRALTILNKKEHIDLISRFGQLEMKFGQLGRGKTLFDTLLMSYPKRTDLWLVYIDTLTKVGDVESARQVLERCITLQLPAKKMKTIFQKFLEFETHHGDEDRQGYVRKKALDYVESKTDVADD</sequence>
<organism evidence="8">
    <name type="scientific">Daphnia magna</name>
    <dbReference type="NCBI Taxonomy" id="35525"/>
    <lineage>
        <taxon>Eukaryota</taxon>
        <taxon>Metazoa</taxon>
        <taxon>Ecdysozoa</taxon>
        <taxon>Arthropoda</taxon>
        <taxon>Crustacea</taxon>
        <taxon>Branchiopoda</taxon>
        <taxon>Diplostraca</taxon>
        <taxon>Cladocera</taxon>
        <taxon>Anomopoda</taxon>
        <taxon>Daphniidae</taxon>
        <taxon>Daphnia</taxon>
    </lineage>
</organism>
<dbReference type="SUPFAM" id="SSF48452">
    <property type="entry name" value="TPR-like"/>
    <property type="match status" value="2"/>
</dbReference>
<feature type="region of interest" description="Disordered" evidence="6">
    <location>
        <begin position="995"/>
        <end position="1189"/>
    </location>
</feature>
<keyword evidence="4" id="KW-0539">Nucleus</keyword>
<keyword evidence="2" id="KW-0698">rRNA processing</keyword>
<protein>
    <submittedName>
        <fullName evidence="8">Programmed cell death protein pre-rrna processing protein rrp5</fullName>
    </submittedName>
</protein>
<feature type="compositionally biased region" description="Basic and acidic residues" evidence="6">
    <location>
        <begin position="1022"/>
        <end position="1045"/>
    </location>
</feature>
<dbReference type="InterPro" id="IPR008847">
    <property type="entry name" value="Suf"/>
</dbReference>
<evidence type="ECO:0000313" key="8">
    <source>
        <dbReference type="EMBL" id="JAN51091.1"/>
    </source>
</evidence>
<dbReference type="SMART" id="SM00386">
    <property type="entry name" value="HAT"/>
    <property type="match status" value="6"/>
</dbReference>
<evidence type="ECO:0000259" key="7">
    <source>
        <dbReference type="PROSITE" id="PS50126"/>
    </source>
</evidence>
<evidence type="ECO:0000256" key="3">
    <source>
        <dbReference type="ARBA" id="ARBA00022737"/>
    </source>
</evidence>
<dbReference type="PANTHER" id="PTHR23270:SF10">
    <property type="entry name" value="PROTEIN RRP5 HOMOLOG"/>
    <property type="match status" value="1"/>
</dbReference>
<dbReference type="EMBL" id="GDIQ01043646">
    <property type="protein sequence ID" value="JAN51091.1"/>
    <property type="molecule type" value="Transcribed_RNA"/>
</dbReference>
<dbReference type="InterPro" id="IPR012340">
    <property type="entry name" value="NA-bd_OB-fold"/>
</dbReference>
<feature type="coiled-coil region" evidence="5">
    <location>
        <begin position="44"/>
        <end position="76"/>
    </location>
</feature>
<dbReference type="GO" id="GO:0003723">
    <property type="term" value="F:RNA binding"/>
    <property type="evidence" value="ECO:0007669"/>
    <property type="project" value="TreeGrafter"/>
</dbReference>
<dbReference type="Gene3D" id="1.25.40.10">
    <property type="entry name" value="Tetratricopeptide repeat domain"/>
    <property type="match status" value="2"/>
</dbReference>
<dbReference type="InterPro" id="IPR003029">
    <property type="entry name" value="S1_domain"/>
</dbReference>
<feature type="compositionally biased region" description="Basic and acidic residues" evidence="6">
    <location>
        <begin position="1143"/>
        <end position="1163"/>
    </location>
</feature>
<dbReference type="InterPro" id="IPR011990">
    <property type="entry name" value="TPR-like_helical_dom_sf"/>
</dbReference>
<feature type="compositionally biased region" description="Basic and acidic residues" evidence="6">
    <location>
        <begin position="1060"/>
        <end position="1076"/>
    </location>
</feature>
<keyword evidence="3" id="KW-0677">Repeat</keyword>
<evidence type="ECO:0000256" key="5">
    <source>
        <dbReference type="SAM" id="Coils"/>
    </source>
</evidence>
<dbReference type="FunFam" id="1.25.40.10:FF:001067">
    <property type="entry name" value="Programmed cell death protein pre-rrna processing protein rrp5"/>
    <property type="match status" value="1"/>
</dbReference>
<proteinExistence type="predicted"/>
<reference evidence="8" key="1">
    <citation type="submission" date="2015-10" db="EMBL/GenBank/DDBJ databases">
        <title>EvidentialGene: Evidence-directed Construction of Complete mRNA Transcriptomes without Genomes.</title>
        <authorList>
            <person name="Gilbert D.G."/>
        </authorList>
    </citation>
    <scope>NUCLEOTIDE SEQUENCE</scope>
</reference>
<accession>A0A0N8AR67</accession>
<dbReference type="GO" id="GO:0032040">
    <property type="term" value="C:small-subunit processome"/>
    <property type="evidence" value="ECO:0007669"/>
    <property type="project" value="TreeGrafter"/>
</dbReference>
<dbReference type="PANTHER" id="PTHR23270">
    <property type="entry name" value="PROGRAMMED CELL DEATH PROTEIN 11 PRE-RRNA PROCESSING PROTEIN RRP5"/>
    <property type="match status" value="1"/>
</dbReference>
<dbReference type="GO" id="GO:0006364">
    <property type="term" value="P:rRNA processing"/>
    <property type="evidence" value="ECO:0007669"/>
    <property type="project" value="UniProtKB-KW"/>
</dbReference>
<feature type="domain" description="S1 motif" evidence="7">
    <location>
        <begin position="362"/>
        <end position="433"/>
    </location>
</feature>
<dbReference type="SMART" id="SM00316">
    <property type="entry name" value="S1"/>
    <property type="match status" value="7"/>
</dbReference>
<comment type="subcellular location">
    <subcellularLocation>
        <location evidence="1">Nucleus</location>
        <location evidence="1">Nucleolus</location>
    </subcellularLocation>
</comment>